<dbReference type="PIRSF" id="PIRSF035170">
    <property type="entry name" value="HD_phosphohydro"/>
    <property type="match status" value="1"/>
</dbReference>
<dbReference type="SUPFAM" id="SSF109604">
    <property type="entry name" value="HD-domain/PDEase-like"/>
    <property type="match status" value="1"/>
</dbReference>
<protein>
    <submittedName>
        <fullName evidence="1">Phosphohydrolase</fullName>
    </submittedName>
</protein>
<evidence type="ECO:0000313" key="2">
    <source>
        <dbReference type="Proteomes" id="UP001595998"/>
    </source>
</evidence>
<reference evidence="2" key="1">
    <citation type="journal article" date="2019" name="Int. J. Syst. Evol. Microbiol.">
        <title>The Global Catalogue of Microorganisms (GCM) 10K type strain sequencing project: providing services to taxonomists for standard genome sequencing and annotation.</title>
        <authorList>
            <consortium name="The Broad Institute Genomics Platform"/>
            <consortium name="The Broad Institute Genome Sequencing Center for Infectious Disease"/>
            <person name="Wu L."/>
            <person name="Ma J."/>
        </authorList>
    </citation>
    <scope>NUCLEOTIDE SEQUENCE [LARGE SCALE GENOMIC DNA]</scope>
    <source>
        <strain evidence="2">CCUG 56029</strain>
    </source>
</reference>
<evidence type="ECO:0000313" key="1">
    <source>
        <dbReference type="EMBL" id="MFC4426829.1"/>
    </source>
</evidence>
<dbReference type="Proteomes" id="UP001595998">
    <property type="component" value="Unassembled WGS sequence"/>
</dbReference>
<comment type="caution">
    <text evidence="1">The sequence shown here is derived from an EMBL/GenBank/DDBJ whole genome shotgun (WGS) entry which is preliminary data.</text>
</comment>
<dbReference type="RefSeq" id="WP_380039708.1">
    <property type="nucleotide sequence ID" value="NZ_JBHSEH010000012.1"/>
</dbReference>
<keyword evidence="2" id="KW-1185">Reference proteome</keyword>
<gene>
    <name evidence="1" type="ORF">ACFOZ9_11475</name>
</gene>
<accession>A0ABV8XML9</accession>
<organism evidence="1 2">
    <name type="scientific">Deinococcus navajonensis</name>
    <dbReference type="NCBI Taxonomy" id="309884"/>
    <lineage>
        <taxon>Bacteria</taxon>
        <taxon>Thermotogati</taxon>
        <taxon>Deinococcota</taxon>
        <taxon>Deinococci</taxon>
        <taxon>Deinococcales</taxon>
        <taxon>Deinococcaceae</taxon>
        <taxon>Deinococcus</taxon>
    </lineage>
</organism>
<sequence length="197" mass="21688">MTGPSSASLWALAQQARGFALPFYAQPERAYHNAAHVRDLLLALGTRGVLNPELALAVWGHDLIYDPQASDNEARSADEFDRWLTAQGAPEGLRTQVRTLILVTRHVAAPEGRDAALLADADLAILGAKPAHFANYDAAIRREYAHVPECRYRQGRLGVLRQFLARERLFATPEFEALEHQARQNLRAAISALEGAS</sequence>
<dbReference type="EMBL" id="JBHSEH010000012">
    <property type="protein sequence ID" value="MFC4426829.1"/>
    <property type="molecule type" value="Genomic_DNA"/>
</dbReference>
<dbReference type="PANTHER" id="PTHR21174">
    <property type="match status" value="1"/>
</dbReference>
<proteinExistence type="predicted"/>
<name>A0ABV8XML9_9DEIO</name>
<dbReference type="PANTHER" id="PTHR21174:SF0">
    <property type="entry name" value="HD PHOSPHOHYDROLASE FAMILY PROTEIN-RELATED"/>
    <property type="match status" value="1"/>
</dbReference>
<dbReference type="InterPro" id="IPR009218">
    <property type="entry name" value="HD_phosphohydro"/>
</dbReference>